<evidence type="ECO:0000256" key="1">
    <source>
        <dbReference type="SAM" id="MobiDB-lite"/>
    </source>
</evidence>
<reference evidence="2" key="1">
    <citation type="submission" date="2018-11" db="EMBL/GenBank/DDBJ databases">
        <authorList>
            <consortium name="Genoscope - CEA"/>
            <person name="William W."/>
        </authorList>
    </citation>
    <scope>NUCLEOTIDE SEQUENCE [LARGE SCALE GENOMIC DNA]</scope>
    <source>
        <strain evidence="2">T9AD</strain>
    </source>
</reference>
<name>A0A653B9N9_ECTOL</name>
<accession>A0A653B9N9</accession>
<dbReference type="AlphaFoldDB" id="A0A653B9N9"/>
<feature type="compositionally biased region" description="Basic and acidic residues" evidence="1">
    <location>
        <begin position="12"/>
        <end position="25"/>
    </location>
</feature>
<evidence type="ECO:0000313" key="2">
    <source>
        <dbReference type="EMBL" id="VDN65120.1"/>
    </source>
</evidence>
<feature type="region of interest" description="Disordered" evidence="1">
    <location>
        <begin position="1"/>
        <end position="25"/>
    </location>
</feature>
<proteinExistence type="predicted"/>
<dbReference type="EMBL" id="LR130779">
    <property type="protein sequence ID" value="VDN65120.1"/>
    <property type="molecule type" value="Genomic_DNA"/>
</dbReference>
<gene>
    <name evidence="2" type="ORF">POT9AD_4145</name>
</gene>
<organism evidence="2">
    <name type="scientific">Ectopseudomonas oleovorans</name>
    <name type="common">Pseudomonas oleovorans</name>
    <dbReference type="NCBI Taxonomy" id="301"/>
    <lineage>
        <taxon>Bacteria</taxon>
        <taxon>Pseudomonadati</taxon>
        <taxon>Pseudomonadota</taxon>
        <taxon>Gammaproteobacteria</taxon>
        <taxon>Pseudomonadales</taxon>
        <taxon>Pseudomonadaceae</taxon>
        <taxon>Ectopseudomonas</taxon>
    </lineage>
</organism>
<protein>
    <submittedName>
        <fullName evidence="2">Uncharacterized protein</fullName>
    </submittedName>
</protein>
<sequence length="132" mass="14300">MSILPDEVTNTPEERDHQKNGADSGENHCIDEHGCLLLCLSVWDGFTLSAPAPAPLIWINARHPLARRLPGKLIQVNETTPTQRASAPCRGPAPRSSTSLLALAQKLIECLINNFPGPSSHAPPTHSRSSQR</sequence>